<name>A0A4Y7JNS1_PAPSO</name>
<dbReference type="EMBL" id="CM010719">
    <property type="protein sequence ID" value="RZC62377.1"/>
    <property type="molecule type" value="Genomic_DNA"/>
</dbReference>
<dbReference type="PROSITE" id="PS50863">
    <property type="entry name" value="B3"/>
    <property type="match status" value="1"/>
</dbReference>
<feature type="domain" description="TF-B3" evidence="7">
    <location>
        <begin position="26"/>
        <end position="123"/>
    </location>
</feature>
<dbReference type="Proteomes" id="UP000316621">
    <property type="component" value="Chromosome 5"/>
</dbReference>
<feature type="region of interest" description="Disordered" evidence="6">
    <location>
        <begin position="143"/>
        <end position="172"/>
    </location>
</feature>
<evidence type="ECO:0000313" key="9">
    <source>
        <dbReference type="Proteomes" id="UP000316621"/>
    </source>
</evidence>
<accession>A0A4Y7JNS1</accession>
<evidence type="ECO:0000256" key="3">
    <source>
        <dbReference type="ARBA" id="ARBA00023125"/>
    </source>
</evidence>
<dbReference type="PANTHER" id="PTHR31920:SF37">
    <property type="entry name" value="B3 DOMAIN-CONTAINING TRANSCRIPTION FACTOR VRN1"/>
    <property type="match status" value="1"/>
</dbReference>
<evidence type="ECO:0000313" key="8">
    <source>
        <dbReference type="EMBL" id="RZC62377.1"/>
    </source>
</evidence>
<keyword evidence="2" id="KW-0805">Transcription regulation</keyword>
<protein>
    <recommendedName>
        <fullName evidence="7">TF-B3 domain-containing protein</fullName>
    </recommendedName>
</protein>
<gene>
    <name evidence="8" type="ORF">C5167_024136</name>
</gene>
<dbReference type="SUPFAM" id="SSF101936">
    <property type="entry name" value="DNA-binding pseudobarrel domain"/>
    <property type="match status" value="1"/>
</dbReference>
<keyword evidence="9" id="KW-1185">Reference proteome</keyword>
<dbReference type="Pfam" id="PF02362">
    <property type="entry name" value="B3"/>
    <property type="match status" value="1"/>
</dbReference>
<dbReference type="AlphaFoldDB" id="A0A4Y7JNS1"/>
<evidence type="ECO:0000256" key="5">
    <source>
        <dbReference type="ARBA" id="ARBA00023242"/>
    </source>
</evidence>
<dbReference type="STRING" id="3469.A0A4Y7JNS1"/>
<dbReference type="PANTHER" id="PTHR31920">
    <property type="entry name" value="B3 DOMAIN-CONTAINING"/>
    <property type="match status" value="1"/>
</dbReference>
<dbReference type="CDD" id="cd10017">
    <property type="entry name" value="B3_DNA"/>
    <property type="match status" value="1"/>
</dbReference>
<evidence type="ECO:0000256" key="2">
    <source>
        <dbReference type="ARBA" id="ARBA00023015"/>
    </source>
</evidence>
<organism evidence="8 9">
    <name type="scientific">Papaver somniferum</name>
    <name type="common">Opium poppy</name>
    <dbReference type="NCBI Taxonomy" id="3469"/>
    <lineage>
        <taxon>Eukaryota</taxon>
        <taxon>Viridiplantae</taxon>
        <taxon>Streptophyta</taxon>
        <taxon>Embryophyta</taxon>
        <taxon>Tracheophyta</taxon>
        <taxon>Spermatophyta</taxon>
        <taxon>Magnoliopsida</taxon>
        <taxon>Ranunculales</taxon>
        <taxon>Papaveraceae</taxon>
        <taxon>Papaveroideae</taxon>
        <taxon>Papaver</taxon>
    </lineage>
</organism>
<sequence length="275" mass="31812">MGRIRLIILTTRDQSNHKNNKMGGPRFIQIINNYHVQQEEIRIPQEFVTEYGDDLSDHAVFIVPSGIEWFVEIKRDSNSDGRCVYFKKGLNELFESYSLTSGTFLVLKYEGISQFKVRICQLSGKEVDYSSFHNNDTDVYYIEASDEDGDNDDSEDDSNDEEREEFRDDPVRKKNRSITHGSLRTQERAIEIERGFKSSRNNPFFTIGLQPSYVSHKFLPIPANFEGKEELRKLENIRLDVVPNGGSWIVFLITMGRGQGIRFIKVFLGFLKTTI</sequence>
<dbReference type="GO" id="GO:0003677">
    <property type="term" value="F:DNA binding"/>
    <property type="evidence" value="ECO:0007669"/>
    <property type="project" value="UniProtKB-KW"/>
</dbReference>
<evidence type="ECO:0000259" key="7">
    <source>
        <dbReference type="PROSITE" id="PS50863"/>
    </source>
</evidence>
<dbReference type="SMART" id="SM01019">
    <property type="entry name" value="B3"/>
    <property type="match status" value="1"/>
</dbReference>
<dbReference type="InterPro" id="IPR003340">
    <property type="entry name" value="B3_DNA-bd"/>
</dbReference>
<dbReference type="Gene3D" id="2.40.330.10">
    <property type="entry name" value="DNA-binding pseudobarrel domain"/>
    <property type="match status" value="2"/>
</dbReference>
<proteinExistence type="predicted"/>
<evidence type="ECO:0000256" key="4">
    <source>
        <dbReference type="ARBA" id="ARBA00023163"/>
    </source>
</evidence>
<keyword evidence="3" id="KW-0238">DNA-binding</keyword>
<evidence type="ECO:0000256" key="6">
    <source>
        <dbReference type="SAM" id="MobiDB-lite"/>
    </source>
</evidence>
<dbReference type="Gramene" id="RZC62377">
    <property type="protein sequence ID" value="RZC62377"/>
    <property type="gene ID" value="C5167_024136"/>
</dbReference>
<feature type="compositionally biased region" description="Acidic residues" evidence="6">
    <location>
        <begin position="144"/>
        <end position="163"/>
    </location>
</feature>
<evidence type="ECO:0000256" key="1">
    <source>
        <dbReference type="ARBA" id="ARBA00004123"/>
    </source>
</evidence>
<dbReference type="InterPro" id="IPR015300">
    <property type="entry name" value="DNA-bd_pseudobarrel_sf"/>
</dbReference>
<dbReference type="GO" id="GO:0005634">
    <property type="term" value="C:nucleus"/>
    <property type="evidence" value="ECO:0007669"/>
    <property type="project" value="UniProtKB-SubCell"/>
</dbReference>
<keyword evidence="5" id="KW-0539">Nucleus</keyword>
<keyword evidence="4" id="KW-0804">Transcription</keyword>
<dbReference type="InterPro" id="IPR050655">
    <property type="entry name" value="Plant_B3_domain"/>
</dbReference>
<reference evidence="8 9" key="1">
    <citation type="journal article" date="2018" name="Science">
        <title>The opium poppy genome and morphinan production.</title>
        <authorList>
            <person name="Guo L."/>
            <person name="Winzer T."/>
            <person name="Yang X."/>
            <person name="Li Y."/>
            <person name="Ning Z."/>
            <person name="He Z."/>
            <person name="Teodor R."/>
            <person name="Lu Y."/>
            <person name="Bowser T.A."/>
            <person name="Graham I.A."/>
            <person name="Ye K."/>
        </authorList>
    </citation>
    <scope>NUCLEOTIDE SEQUENCE [LARGE SCALE GENOMIC DNA]</scope>
    <source>
        <strain evidence="9">cv. HN1</strain>
        <tissue evidence="8">Leaves</tissue>
    </source>
</reference>
<dbReference type="OMA" id="NRSITHG"/>
<comment type="subcellular location">
    <subcellularLocation>
        <location evidence="1">Nucleus</location>
    </subcellularLocation>
</comment>